<sequence length="93" mass="10269">MEIHLSKCQSLDIDEKPDTVSSCSGHSEVGHPISRSSSCKSLLADNQSWISDQASTSDVTDYSSFGNQVSFSLSLLVAFRCMKQVHFGMFRFT</sequence>
<dbReference type="AlphaFoldDB" id="A0A2P2LNW0"/>
<dbReference type="EMBL" id="GGEC01039174">
    <property type="protein sequence ID" value="MBX19658.1"/>
    <property type="molecule type" value="Transcribed_RNA"/>
</dbReference>
<organism evidence="2">
    <name type="scientific">Rhizophora mucronata</name>
    <name type="common">Asiatic mangrove</name>
    <dbReference type="NCBI Taxonomy" id="61149"/>
    <lineage>
        <taxon>Eukaryota</taxon>
        <taxon>Viridiplantae</taxon>
        <taxon>Streptophyta</taxon>
        <taxon>Embryophyta</taxon>
        <taxon>Tracheophyta</taxon>
        <taxon>Spermatophyta</taxon>
        <taxon>Magnoliopsida</taxon>
        <taxon>eudicotyledons</taxon>
        <taxon>Gunneridae</taxon>
        <taxon>Pentapetalae</taxon>
        <taxon>rosids</taxon>
        <taxon>fabids</taxon>
        <taxon>Malpighiales</taxon>
        <taxon>Rhizophoraceae</taxon>
        <taxon>Rhizophora</taxon>
    </lineage>
</organism>
<protein>
    <submittedName>
        <fullName evidence="2">U-box domain-containing protein 35 isoform X3</fullName>
    </submittedName>
</protein>
<name>A0A2P2LNW0_RHIMU</name>
<accession>A0A2P2LNW0</accession>
<evidence type="ECO:0000313" key="2">
    <source>
        <dbReference type="EMBL" id="MBX19658.1"/>
    </source>
</evidence>
<reference evidence="2" key="1">
    <citation type="submission" date="2018-02" db="EMBL/GenBank/DDBJ databases">
        <title>Rhizophora mucronata_Transcriptome.</title>
        <authorList>
            <person name="Meera S.P."/>
            <person name="Sreeshan A."/>
            <person name="Augustine A."/>
        </authorList>
    </citation>
    <scope>NUCLEOTIDE SEQUENCE</scope>
    <source>
        <tissue evidence="2">Leaf</tissue>
    </source>
</reference>
<evidence type="ECO:0000256" key="1">
    <source>
        <dbReference type="SAM" id="MobiDB-lite"/>
    </source>
</evidence>
<proteinExistence type="predicted"/>
<feature type="region of interest" description="Disordered" evidence="1">
    <location>
        <begin position="15"/>
        <end position="35"/>
    </location>
</feature>